<comment type="caution">
    <text evidence="2">The sequence shown here is derived from an EMBL/GenBank/DDBJ whole genome shotgun (WGS) entry which is preliminary data.</text>
</comment>
<evidence type="ECO:0000259" key="1">
    <source>
        <dbReference type="Pfam" id="PF03184"/>
    </source>
</evidence>
<dbReference type="PANTHER" id="PTHR19303">
    <property type="entry name" value="TRANSPOSON"/>
    <property type="match status" value="1"/>
</dbReference>
<feature type="domain" description="DDE-1" evidence="1">
    <location>
        <begin position="107"/>
        <end position="276"/>
    </location>
</feature>
<dbReference type="InterPro" id="IPR004875">
    <property type="entry name" value="DDE_SF_endonuclease_dom"/>
</dbReference>
<keyword evidence="3" id="KW-1185">Reference proteome</keyword>
<gene>
    <name evidence="2" type="ORF">O9K51_09740</name>
</gene>
<dbReference type="EMBL" id="JAQHRD010000011">
    <property type="protein sequence ID" value="KAJ6437534.1"/>
    <property type="molecule type" value="Genomic_DNA"/>
</dbReference>
<evidence type="ECO:0000313" key="2">
    <source>
        <dbReference type="EMBL" id="KAJ6437534.1"/>
    </source>
</evidence>
<dbReference type="GO" id="GO:0005634">
    <property type="term" value="C:nucleus"/>
    <property type="evidence" value="ECO:0007669"/>
    <property type="project" value="TreeGrafter"/>
</dbReference>
<dbReference type="InterPro" id="IPR050863">
    <property type="entry name" value="CenT-Element_Derived"/>
</dbReference>
<dbReference type="Proteomes" id="UP001163105">
    <property type="component" value="Unassembled WGS sequence"/>
</dbReference>
<dbReference type="AlphaFoldDB" id="A0AB34FER2"/>
<dbReference type="PANTHER" id="PTHR19303:SF62">
    <property type="entry name" value="HTH CENPB-TYPE DOMAIN-CONTAINING PROTEIN-RELATED"/>
    <property type="match status" value="1"/>
</dbReference>
<name>A0AB34FER2_9HYPO</name>
<protein>
    <recommendedName>
        <fullName evidence="1">DDE-1 domain-containing protein</fullName>
    </recommendedName>
</protein>
<proteinExistence type="predicted"/>
<reference evidence="2" key="1">
    <citation type="submission" date="2023-01" db="EMBL/GenBank/DDBJ databases">
        <title>The growth and conidiation of Purpureocillium lavendulum are regulated by nitrogen source and histone H3K14 acetylation.</title>
        <authorList>
            <person name="Tang P."/>
            <person name="Han J."/>
            <person name="Zhang C."/>
            <person name="Tang P."/>
            <person name="Qi F."/>
            <person name="Zhang K."/>
            <person name="Liang L."/>
        </authorList>
    </citation>
    <scope>NUCLEOTIDE SEQUENCE</scope>
    <source>
        <strain evidence="2">YMF1.00683</strain>
    </source>
</reference>
<organism evidence="2 3">
    <name type="scientific">Purpureocillium lavendulum</name>
    <dbReference type="NCBI Taxonomy" id="1247861"/>
    <lineage>
        <taxon>Eukaryota</taxon>
        <taxon>Fungi</taxon>
        <taxon>Dikarya</taxon>
        <taxon>Ascomycota</taxon>
        <taxon>Pezizomycotina</taxon>
        <taxon>Sordariomycetes</taxon>
        <taxon>Hypocreomycetidae</taxon>
        <taxon>Hypocreales</taxon>
        <taxon>Ophiocordycipitaceae</taxon>
        <taxon>Purpureocillium</taxon>
    </lineage>
</organism>
<accession>A0AB34FER2</accession>
<sequence>MANHLLRVRDARPVGKNWAQNFVKRRPELRTRFSRKYDYQRAKCEDPKIIGPWFDLVRNVKSKYGILDDDTYNFDETGFMMGVIFAGMVVTTSDGRTRAKLAQPGSREWSTVIQAVSALGWAIPPFIILAGQHHLANWYQECDLPADWRLATTDNGWTTNEVGLDWIKHFDCHTASRTKGPYRLLILDGHESHHSTEFELYCKEHNIITLCMPSHSSHILQPLDVGCFGPLKQAYGRQIEDLMRMHVTHIGKLEFLCAFRQAFFSSMTEKNIQGGFAGAGLVPYDPQRVLTKLDVRIRTPTPAATLPEIRETWVPKTPQNAYEASSQSEHIRNRISVHQNSSPTSTLTALDQFAKGATVIMHRVALLEAETSALRKANEALSKRRRAKKNTCTAWWIPYCARCTGLIRPEGSR</sequence>
<evidence type="ECO:0000313" key="3">
    <source>
        <dbReference type="Proteomes" id="UP001163105"/>
    </source>
</evidence>
<dbReference type="GO" id="GO:0003677">
    <property type="term" value="F:DNA binding"/>
    <property type="evidence" value="ECO:0007669"/>
    <property type="project" value="TreeGrafter"/>
</dbReference>
<dbReference type="Pfam" id="PF03184">
    <property type="entry name" value="DDE_1"/>
    <property type="match status" value="1"/>
</dbReference>